<dbReference type="STRING" id="4615.A0A199VWA4"/>
<dbReference type="GO" id="GO:0005506">
    <property type="term" value="F:iron ion binding"/>
    <property type="evidence" value="ECO:0007669"/>
    <property type="project" value="InterPro"/>
</dbReference>
<dbReference type="AlphaFoldDB" id="A0A199VWA4"/>
<sequence length="85" mass="9556">MPLLKKAEEREEIVVLQDVLERFTFDNICKVAFSVGPACLTGEGIAGMNSGFMRAFGKAQFRIGWHFLDALNVKWRIKKLPNIGS</sequence>
<protein>
    <submittedName>
        <fullName evidence="5">Cytochrome P450 94A1</fullName>
    </submittedName>
</protein>
<evidence type="ECO:0000256" key="4">
    <source>
        <dbReference type="ARBA" id="ARBA00023004"/>
    </source>
</evidence>
<keyword evidence="3" id="KW-0560">Oxidoreductase</keyword>
<gene>
    <name evidence="5" type="ORF">ACMD2_16542</name>
</gene>
<dbReference type="GO" id="GO:0016705">
    <property type="term" value="F:oxidoreductase activity, acting on paired donors, with incorporation or reduction of molecular oxygen"/>
    <property type="evidence" value="ECO:0007669"/>
    <property type="project" value="InterPro"/>
</dbReference>
<evidence type="ECO:0000313" key="6">
    <source>
        <dbReference type="Proteomes" id="UP000092600"/>
    </source>
</evidence>
<evidence type="ECO:0000256" key="3">
    <source>
        <dbReference type="ARBA" id="ARBA00023002"/>
    </source>
</evidence>
<organism evidence="5 6">
    <name type="scientific">Ananas comosus</name>
    <name type="common">Pineapple</name>
    <name type="synonym">Ananas ananas</name>
    <dbReference type="NCBI Taxonomy" id="4615"/>
    <lineage>
        <taxon>Eukaryota</taxon>
        <taxon>Viridiplantae</taxon>
        <taxon>Streptophyta</taxon>
        <taxon>Embryophyta</taxon>
        <taxon>Tracheophyta</taxon>
        <taxon>Spermatophyta</taxon>
        <taxon>Magnoliopsida</taxon>
        <taxon>Liliopsida</taxon>
        <taxon>Poales</taxon>
        <taxon>Bromeliaceae</taxon>
        <taxon>Bromelioideae</taxon>
        <taxon>Ananas</taxon>
    </lineage>
</organism>
<reference evidence="5 6" key="1">
    <citation type="journal article" date="2016" name="DNA Res.">
        <title>The draft genome of MD-2 pineapple using hybrid error correction of long reads.</title>
        <authorList>
            <person name="Redwan R.M."/>
            <person name="Saidin A."/>
            <person name="Kumar S.V."/>
        </authorList>
    </citation>
    <scope>NUCLEOTIDE SEQUENCE [LARGE SCALE GENOMIC DNA]</scope>
    <source>
        <strain evidence="6">cv. MD2</strain>
        <tissue evidence="5">Leaf</tissue>
    </source>
</reference>
<evidence type="ECO:0000313" key="5">
    <source>
        <dbReference type="EMBL" id="OAY81522.1"/>
    </source>
</evidence>
<comment type="caution">
    <text evidence="5">The sequence shown here is derived from an EMBL/GenBank/DDBJ whole genome shotgun (WGS) entry which is preliminary data.</text>
</comment>
<proteinExistence type="inferred from homology"/>
<dbReference type="Proteomes" id="UP000092600">
    <property type="component" value="Unassembled WGS sequence"/>
</dbReference>
<dbReference type="GO" id="GO:0004497">
    <property type="term" value="F:monooxygenase activity"/>
    <property type="evidence" value="ECO:0007669"/>
    <property type="project" value="InterPro"/>
</dbReference>
<keyword evidence="2" id="KW-0479">Metal-binding</keyword>
<keyword evidence="4" id="KW-0408">Iron</keyword>
<dbReference type="SUPFAM" id="SSF48264">
    <property type="entry name" value="Cytochrome P450"/>
    <property type="match status" value="1"/>
</dbReference>
<accession>A0A199VWA4</accession>
<dbReference type="InterPro" id="IPR036396">
    <property type="entry name" value="Cyt_P450_sf"/>
</dbReference>
<name>A0A199VWA4_ANACO</name>
<evidence type="ECO:0000256" key="1">
    <source>
        <dbReference type="ARBA" id="ARBA00010617"/>
    </source>
</evidence>
<dbReference type="GO" id="GO:0020037">
    <property type="term" value="F:heme binding"/>
    <property type="evidence" value="ECO:0007669"/>
    <property type="project" value="InterPro"/>
</dbReference>
<dbReference type="PANTHER" id="PTHR24296">
    <property type="entry name" value="CYTOCHROME P450"/>
    <property type="match status" value="1"/>
</dbReference>
<comment type="similarity">
    <text evidence="1">Belongs to the cytochrome P450 family.</text>
</comment>
<evidence type="ECO:0000256" key="2">
    <source>
        <dbReference type="ARBA" id="ARBA00022723"/>
    </source>
</evidence>
<dbReference type="EMBL" id="LSRQ01000654">
    <property type="protein sequence ID" value="OAY81522.1"/>
    <property type="molecule type" value="Genomic_DNA"/>
</dbReference>